<organism evidence="1 2">
    <name type="scientific">Anisodus acutangulus</name>
    <dbReference type="NCBI Taxonomy" id="402998"/>
    <lineage>
        <taxon>Eukaryota</taxon>
        <taxon>Viridiplantae</taxon>
        <taxon>Streptophyta</taxon>
        <taxon>Embryophyta</taxon>
        <taxon>Tracheophyta</taxon>
        <taxon>Spermatophyta</taxon>
        <taxon>Magnoliopsida</taxon>
        <taxon>eudicotyledons</taxon>
        <taxon>Gunneridae</taxon>
        <taxon>Pentapetalae</taxon>
        <taxon>asterids</taxon>
        <taxon>lamiids</taxon>
        <taxon>Solanales</taxon>
        <taxon>Solanaceae</taxon>
        <taxon>Solanoideae</taxon>
        <taxon>Hyoscyameae</taxon>
        <taxon>Anisodus</taxon>
    </lineage>
</organism>
<name>A0A9Q1RHQ7_9SOLA</name>
<evidence type="ECO:0000313" key="2">
    <source>
        <dbReference type="Proteomes" id="UP001152561"/>
    </source>
</evidence>
<gene>
    <name evidence="1" type="ORF">K7X08_002889</name>
</gene>
<dbReference type="EMBL" id="JAJAGQ010000007">
    <property type="protein sequence ID" value="KAJ8557264.1"/>
    <property type="molecule type" value="Genomic_DNA"/>
</dbReference>
<proteinExistence type="predicted"/>
<accession>A0A9Q1RHQ7</accession>
<keyword evidence="2" id="KW-1185">Reference proteome</keyword>
<comment type="caution">
    <text evidence="1">The sequence shown here is derived from an EMBL/GenBank/DDBJ whole genome shotgun (WGS) entry which is preliminary data.</text>
</comment>
<sequence>MEVTAAGIIKEKHDMNEAKMVQNGAVKGKASYHHTQIHEESMVASLHTDTVCFFTGLDLSILEGTRMKHYNGPDPTTGNDMYIEGIVIGAEIEFWYCYIDQTTADMDMVQSWPKNAPRDQTWDMLWLTSFADTSTWKLQQQNCKNSCGKSIAQKQLIGETTGINDPSYIGCDLVSVDTTAGAYWIRWSVTHEGHLQLRTTSCYLREELTKRFSNHISASREQTWDTSCADTLFTEAVQEFEEHEKDMQLCHYSWLTGAPRENSRHRFGMQLAPLILPTQERIWKAGTTTTTDSGKSWISNISHGQTPTTDMGSVIDPTKIGHHLTQPCCYFEGAYAKMDMVLHQNCWINGASRDQTWDTTWLTVLAATSSGHNNAEELYKDHIWCAPRIQTWDTHWLENAGAEQGKQHEQAPDMQNTDSFLVIV</sequence>
<dbReference type="Proteomes" id="UP001152561">
    <property type="component" value="Unassembled WGS sequence"/>
</dbReference>
<dbReference type="AlphaFoldDB" id="A0A9Q1RHQ7"/>
<evidence type="ECO:0000313" key="1">
    <source>
        <dbReference type="EMBL" id="KAJ8557264.1"/>
    </source>
</evidence>
<reference evidence="2" key="1">
    <citation type="journal article" date="2023" name="Proc. Natl. Acad. Sci. U.S.A.">
        <title>Genomic and structural basis for evolution of tropane alkaloid biosynthesis.</title>
        <authorList>
            <person name="Wanga Y.-J."/>
            <person name="Taina T."/>
            <person name="Yua J.-Y."/>
            <person name="Lia J."/>
            <person name="Xua B."/>
            <person name="Chenc J."/>
            <person name="D'Auriad J.C."/>
            <person name="Huanga J.-P."/>
            <person name="Huanga S.-X."/>
        </authorList>
    </citation>
    <scope>NUCLEOTIDE SEQUENCE [LARGE SCALE GENOMIC DNA]</scope>
    <source>
        <strain evidence="2">cv. KIB-2019</strain>
    </source>
</reference>
<protein>
    <submittedName>
        <fullName evidence="1">Uncharacterized protein</fullName>
    </submittedName>
</protein>